<name>A0ABV8PSS8_9BACT</name>
<evidence type="ECO:0000313" key="2">
    <source>
        <dbReference type="Proteomes" id="UP001595906"/>
    </source>
</evidence>
<gene>
    <name evidence="1" type="ORF">ACFOW1_04765</name>
</gene>
<keyword evidence="2" id="KW-1185">Reference proteome</keyword>
<comment type="caution">
    <text evidence="1">The sequence shown here is derived from an EMBL/GenBank/DDBJ whole genome shotgun (WGS) entry which is preliminary data.</text>
</comment>
<protein>
    <submittedName>
        <fullName evidence="1">Gliding motility lipoprotein GldH</fullName>
    </submittedName>
</protein>
<dbReference type="Pfam" id="PF14109">
    <property type="entry name" value="GldH_lipo"/>
    <property type="match status" value="1"/>
</dbReference>
<proteinExistence type="predicted"/>
<evidence type="ECO:0000313" key="1">
    <source>
        <dbReference type="EMBL" id="MFC4231189.1"/>
    </source>
</evidence>
<sequence>MKIIVLKYCSLFIIICVLFIACNTLDVFEKSSAFDKHEWKSTQKPSFDFTIADTNALYNIYVIVRHDDAYHYNNLWLNITTQAPASMPETQQIELTLANNAKGWLGTGMDDVYDHRIRITNAPIKLKKGNYHFTIQHTMREDPLPYVLSAGIRVEKVQP</sequence>
<accession>A0ABV8PSS8</accession>
<dbReference type="PROSITE" id="PS51257">
    <property type="entry name" value="PROKAR_LIPOPROTEIN"/>
    <property type="match status" value="1"/>
</dbReference>
<dbReference type="RefSeq" id="WP_379012576.1">
    <property type="nucleotide sequence ID" value="NZ_JBHSDC010000003.1"/>
</dbReference>
<dbReference type="Proteomes" id="UP001595906">
    <property type="component" value="Unassembled WGS sequence"/>
</dbReference>
<organism evidence="1 2">
    <name type="scientific">Parasediminibacterium paludis</name>
    <dbReference type="NCBI Taxonomy" id="908966"/>
    <lineage>
        <taxon>Bacteria</taxon>
        <taxon>Pseudomonadati</taxon>
        <taxon>Bacteroidota</taxon>
        <taxon>Chitinophagia</taxon>
        <taxon>Chitinophagales</taxon>
        <taxon>Chitinophagaceae</taxon>
        <taxon>Parasediminibacterium</taxon>
    </lineage>
</organism>
<reference evidence="2" key="1">
    <citation type="journal article" date="2019" name="Int. J. Syst. Evol. Microbiol.">
        <title>The Global Catalogue of Microorganisms (GCM) 10K type strain sequencing project: providing services to taxonomists for standard genome sequencing and annotation.</title>
        <authorList>
            <consortium name="The Broad Institute Genomics Platform"/>
            <consortium name="The Broad Institute Genome Sequencing Center for Infectious Disease"/>
            <person name="Wu L."/>
            <person name="Ma J."/>
        </authorList>
    </citation>
    <scope>NUCLEOTIDE SEQUENCE [LARGE SCALE GENOMIC DNA]</scope>
    <source>
        <strain evidence="2">CECT 8010</strain>
    </source>
</reference>
<dbReference type="NCBIfam" id="TIGR03511">
    <property type="entry name" value="GldH_lipo"/>
    <property type="match status" value="1"/>
</dbReference>
<keyword evidence="1" id="KW-0449">Lipoprotein</keyword>
<dbReference type="EMBL" id="JBHSDC010000003">
    <property type="protein sequence ID" value="MFC4231189.1"/>
    <property type="molecule type" value="Genomic_DNA"/>
</dbReference>
<dbReference type="InterPro" id="IPR020018">
    <property type="entry name" value="Motility-assoc_lipoprot_GldH"/>
</dbReference>